<dbReference type="AlphaFoldDB" id="A0A223NXE2"/>
<sequence>MDFNKRKMTKPKCIKSKVIVTLQQGLLILNNVDYRVFLLKSYA</sequence>
<evidence type="ECO:0000313" key="1">
    <source>
        <dbReference type="EMBL" id="ASU34460.1"/>
    </source>
</evidence>
<protein>
    <submittedName>
        <fullName evidence="1">Uncharacterized protein</fullName>
    </submittedName>
</protein>
<keyword evidence="2" id="KW-1185">Reference proteome</keyword>
<organism evidence="1 2">
    <name type="scientific">Mucilaginibacter xinganensis</name>
    <dbReference type="NCBI Taxonomy" id="1234841"/>
    <lineage>
        <taxon>Bacteria</taxon>
        <taxon>Pseudomonadati</taxon>
        <taxon>Bacteroidota</taxon>
        <taxon>Sphingobacteriia</taxon>
        <taxon>Sphingobacteriales</taxon>
        <taxon>Sphingobacteriaceae</taxon>
        <taxon>Mucilaginibacter</taxon>
    </lineage>
</organism>
<accession>A0A223NXE2</accession>
<proteinExistence type="predicted"/>
<reference evidence="1 2" key="1">
    <citation type="submission" date="2017-08" db="EMBL/GenBank/DDBJ databases">
        <title>Complete genome sequence of Mucilaginibacter sp. strain BJC16-A31.</title>
        <authorList>
            <consortium name="Henan University of Science and Technology"/>
            <person name="You X."/>
        </authorList>
    </citation>
    <scope>NUCLEOTIDE SEQUENCE [LARGE SCALE GENOMIC DNA]</scope>
    <source>
        <strain evidence="1 2">BJC16-A31</strain>
    </source>
</reference>
<name>A0A223NXE2_9SPHI</name>
<dbReference type="Proteomes" id="UP000215002">
    <property type="component" value="Chromosome"/>
</dbReference>
<gene>
    <name evidence="1" type="ORF">MuYL_2573</name>
</gene>
<dbReference type="KEGG" id="muc:MuYL_2573"/>
<evidence type="ECO:0000313" key="2">
    <source>
        <dbReference type="Proteomes" id="UP000215002"/>
    </source>
</evidence>
<dbReference type="EMBL" id="CP022743">
    <property type="protein sequence ID" value="ASU34460.1"/>
    <property type="molecule type" value="Genomic_DNA"/>
</dbReference>